<proteinExistence type="predicted"/>
<evidence type="ECO:0000256" key="2">
    <source>
        <dbReference type="ARBA" id="ARBA00022475"/>
    </source>
</evidence>
<evidence type="ECO:0000259" key="8">
    <source>
        <dbReference type="PROSITE" id="PS50893"/>
    </source>
</evidence>
<dbReference type="InterPro" id="IPR003593">
    <property type="entry name" value="AAA+_ATPase"/>
</dbReference>
<keyword evidence="10" id="KW-1185">Reference proteome</keyword>
<dbReference type="AlphaFoldDB" id="A0A918DMQ2"/>
<keyword evidence="6" id="KW-1278">Translocase</keyword>
<gene>
    <name evidence="9" type="primary">thiQ</name>
    <name evidence="9" type="ORF">GCM10011348_00290</name>
</gene>
<dbReference type="RefSeq" id="WP_188857208.1">
    <property type="nucleotide sequence ID" value="NZ_BMLT01000001.1"/>
</dbReference>
<dbReference type="SMART" id="SM00382">
    <property type="entry name" value="AAA"/>
    <property type="match status" value="1"/>
</dbReference>
<keyword evidence="3" id="KW-0997">Cell inner membrane</keyword>
<dbReference type="SUPFAM" id="SSF52540">
    <property type="entry name" value="P-loop containing nucleoside triphosphate hydrolases"/>
    <property type="match status" value="1"/>
</dbReference>
<evidence type="ECO:0000256" key="5">
    <source>
        <dbReference type="ARBA" id="ARBA00022840"/>
    </source>
</evidence>
<accession>A0A918DMQ2</accession>
<reference evidence="9 10" key="1">
    <citation type="journal article" date="2014" name="Int. J. Syst. Evol. Microbiol.">
        <title>Complete genome sequence of Corynebacterium casei LMG S-19264T (=DSM 44701T), isolated from a smear-ripened cheese.</title>
        <authorList>
            <consortium name="US DOE Joint Genome Institute (JGI-PGF)"/>
            <person name="Walter F."/>
            <person name="Albersmeier A."/>
            <person name="Kalinowski J."/>
            <person name="Ruckert C."/>
        </authorList>
    </citation>
    <scope>NUCLEOTIDE SEQUENCE [LARGE SCALE GENOMIC DNA]</scope>
    <source>
        <strain evidence="9 10">CGMCC 1.7286</strain>
    </source>
</reference>
<dbReference type="GO" id="GO:0005524">
    <property type="term" value="F:ATP binding"/>
    <property type="evidence" value="ECO:0007669"/>
    <property type="project" value="UniProtKB-KW"/>
</dbReference>
<evidence type="ECO:0000256" key="4">
    <source>
        <dbReference type="ARBA" id="ARBA00022741"/>
    </source>
</evidence>
<dbReference type="PROSITE" id="PS50893">
    <property type="entry name" value="ABC_TRANSPORTER_2"/>
    <property type="match status" value="1"/>
</dbReference>
<evidence type="ECO:0000313" key="9">
    <source>
        <dbReference type="EMBL" id="GGO75456.1"/>
    </source>
</evidence>
<evidence type="ECO:0000313" key="10">
    <source>
        <dbReference type="Proteomes" id="UP000599578"/>
    </source>
</evidence>
<evidence type="ECO:0000256" key="6">
    <source>
        <dbReference type="ARBA" id="ARBA00022967"/>
    </source>
</evidence>
<dbReference type="InterPro" id="IPR050093">
    <property type="entry name" value="ABC_SmlMolc_Importer"/>
</dbReference>
<name>A0A918DMQ2_9GAMM</name>
<dbReference type="GO" id="GO:0016887">
    <property type="term" value="F:ATP hydrolysis activity"/>
    <property type="evidence" value="ECO:0007669"/>
    <property type="project" value="InterPro"/>
</dbReference>
<dbReference type="PANTHER" id="PTHR42781:SF1">
    <property type="entry name" value="THIAMINE IMPORT ATP-BINDING PROTEIN THIQ"/>
    <property type="match status" value="1"/>
</dbReference>
<sequence>MLEIDRLDVMRDGMPLHYHFDVDAGEILAIQGRSGVGKTTLLDTIAGFEQARNGDIRWQGRSLLKLPAERRPVSMLFQDHNLFEHLAIDANLRLGFGDGVPEGALLDACTRLGVDALLQRKPGELSGGQRQRIALIRTLLRPEPIVLLDEPFAELDPESRETAARWTREVARAGKKTLLLVTHQDEDVRLVADRALNLTWHGD</sequence>
<keyword evidence="1" id="KW-0813">Transport</keyword>
<comment type="caution">
    <text evidence="9">The sequence shown here is derived from an EMBL/GenBank/DDBJ whole genome shotgun (WGS) entry which is preliminary data.</text>
</comment>
<dbReference type="PANTHER" id="PTHR42781">
    <property type="entry name" value="SPERMIDINE/PUTRESCINE IMPORT ATP-BINDING PROTEIN POTA"/>
    <property type="match status" value="1"/>
</dbReference>
<evidence type="ECO:0000256" key="3">
    <source>
        <dbReference type="ARBA" id="ARBA00022519"/>
    </source>
</evidence>
<keyword evidence="7" id="KW-0472">Membrane</keyword>
<dbReference type="Proteomes" id="UP000599578">
    <property type="component" value="Unassembled WGS sequence"/>
</dbReference>
<dbReference type="Gene3D" id="3.40.50.300">
    <property type="entry name" value="P-loop containing nucleotide triphosphate hydrolases"/>
    <property type="match status" value="1"/>
</dbReference>
<keyword evidence="2" id="KW-1003">Cell membrane</keyword>
<dbReference type="EMBL" id="BMLT01000001">
    <property type="protein sequence ID" value="GGO75456.1"/>
    <property type="molecule type" value="Genomic_DNA"/>
</dbReference>
<dbReference type="PROSITE" id="PS00211">
    <property type="entry name" value="ABC_TRANSPORTER_1"/>
    <property type="match status" value="1"/>
</dbReference>
<keyword evidence="4" id="KW-0547">Nucleotide-binding</keyword>
<evidence type="ECO:0000256" key="7">
    <source>
        <dbReference type="ARBA" id="ARBA00023136"/>
    </source>
</evidence>
<dbReference type="InterPro" id="IPR017871">
    <property type="entry name" value="ABC_transporter-like_CS"/>
</dbReference>
<keyword evidence="5 9" id="KW-0067">ATP-binding</keyword>
<evidence type="ECO:0000256" key="1">
    <source>
        <dbReference type="ARBA" id="ARBA00022448"/>
    </source>
</evidence>
<organism evidence="9 10">
    <name type="scientific">Marinobacterium nitratireducens</name>
    <dbReference type="NCBI Taxonomy" id="518897"/>
    <lineage>
        <taxon>Bacteria</taxon>
        <taxon>Pseudomonadati</taxon>
        <taxon>Pseudomonadota</taxon>
        <taxon>Gammaproteobacteria</taxon>
        <taxon>Oceanospirillales</taxon>
        <taxon>Oceanospirillaceae</taxon>
        <taxon>Marinobacterium</taxon>
    </lineage>
</organism>
<dbReference type="InterPro" id="IPR003439">
    <property type="entry name" value="ABC_transporter-like_ATP-bd"/>
</dbReference>
<dbReference type="Pfam" id="PF00005">
    <property type="entry name" value="ABC_tran"/>
    <property type="match status" value="1"/>
</dbReference>
<protein>
    <submittedName>
        <fullName evidence="9">Thiamine import ATP-binding protein ThiQ</fullName>
    </submittedName>
</protein>
<dbReference type="InterPro" id="IPR027417">
    <property type="entry name" value="P-loop_NTPase"/>
</dbReference>
<feature type="domain" description="ABC transporter" evidence="8">
    <location>
        <begin position="2"/>
        <end position="201"/>
    </location>
</feature>